<dbReference type="Gene3D" id="1.10.287.130">
    <property type="match status" value="1"/>
</dbReference>
<dbReference type="CDD" id="cd00075">
    <property type="entry name" value="HATPase"/>
    <property type="match status" value="1"/>
</dbReference>
<dbReference type="Gene3D" id="3.30.565.10">
    <property type="entry name" value="Histidine kinase-like ATPase, C-terminal domain"/>
    <property type="match status" value="1"/>
</dbReference>
<keyword evidence="9" id="KW-0175">Coiled coil</keyword>
<feature type="transmembrane region" description="Helical" evidence="10">
    <location>
        <begin position="275"/>
        <end position="296"/>
    </location>
</feature>
<reference evidence="12 13" key="1">
    <citation type="submission" date="2018-11" db="EMBL/GenBank/DDBJ databases">
        <title>Chryseotalea sanarue gen. nov., sp., nov., a member of the family Cytophagaceae, isolated from a brackish lake in Hamamatsu Japan.</title>
        <authorList>
            <person name="Maejima Y."/>
            <person name="Iino T."/>
            <person name="Muraguchi Y."/>
            <person name="Fukuda K."/>
            <person name="Ohkuma M."/>
            <person name="Moriuchi R."/>
            <person name="Dohra H."/>
            <person name="Kimbara K."/>
            <person name="Shintani M."/>
        </authorList>
    </citation>
    <scope>NUCLEOTIDE SEQUENCE [LARGE SCALE GENOMIC DNA]</scope>
    <source>
        <strain evidence="12 13">Ys</strain>
    </source>
</reference>
<evidence type="ECO:0000256" key="2">
    <source>
        <dbReference type="ARBA" id="ARBA00012438"/>
    </source>
</evidence>
<dbReference type="GO" id="GO:0007234">
    <property type="term" value="P:osmosensory signaling via phosphorelay pathway"/>
    <property type="evidence" value="ECO:0007669"/>
    <property type="project" value="TreeGrafter"/>
</dbReference>
<evidence type="ECO:0000313" key="12">
    <source>
        <dbReference type="EMBL" id="GCC53522.1"/>
    </source>
</evidence>
<keyword evidence="10" id="KW-1133">Transmembrane helix</keyword>
<dbReference type="GO" id="GO:0030295">
    <property type="term" value="F:protein kinase activator activity"/>
    <property type="evidence" value="ECO:0007669"/>
    <property type="project" value="TreeGrafter"/>
</dbReference>
<dbReference type="SUPFAM" id="SSF55874">
    <property type="entry name" value="ATPase domain of HSP90 chaperone/DNA topoisomerase II/histidine kinase"/>
    <property type="match status" value="1"/>
</dbReference>
<evidence type="ECO:0000259" key="11">
    <source>
        <dbReference type="PROSITE" id="PS50109"/>
    </source>
</evidence>
<protein>
    <recommendedName>
        <fullName evidence="2">histidine kinase</fullName>
        <ecNumber evidence="2">2.7.13.3</ecNumber>
    </recommendedName>
</protein>
<keyword evidence="10" id="KW-0472">Membrane</keyword>
<evidence type="ECO:0000313" key="13">
    <source>
        <dbReference type="Proteomes" id="UP000288227"/>
    </source>
</evidence>
<dbReference type="InterPro" id="IPR004358">
    <property type="entry name" value="Sig_transdc_His_kin-like_C"/>
</dbReference>
<dbReference type="AlphaFoldDB" id="A0A401UF72"/>
<evidence type="ECO:0000256" key="3">
    <source>
        <dbReference type="ARBA" id="ARBA00022553"/>
    </source>
</evidence>
<keyword evidence="3" id="KW-0597">Phosphoprotein</keyword>
<proteinExistence type="predicted"/>
<dbReference type="EMBL" id="BHXQ01000008">
    <property type="protein sequence ID" value="GCC53522.1"/>
    <property type="molecule type" value="Genomic_DNA"/>
</dbReference>
<keyword evidence="6" id="KW-0418">Kinase</keyword>
<comment type="caution">
    <text evidence="12">The sequence shown here is derived from an EMBL/GenBank/DDBJ whole genome shotgun (WGS) entry which is preliminary data.</text>
</comment>
<comment type="catalytic activity">
    <reaction evidence="1">
        <text>ATP + protein L-histidine = ADP + protein N-phospho-L-histidine.</text>
        <dbReference type="EC" id="2.7.13.3"/>
    </reaction>
</comment>
<organism evidence="12 13">
    <name type="scientific">Chryseotalea sanaruensis</name>
    <dbReference type="NCBI Taxonomy" id="2482724"/>
    <lineage>
        <taxon>Bacteria</taxon>
        <taxon>Pseudomonadati</taxon>
        <taxon>Bacteroidota</taxon>
        <taxon>Cytophagia</taxon>
        <taxon>Cytophagales</taxon>
        <taxon>Chryseotaleaceae</taxon>
        <taxon>Chryseotalea</taxon>
    </lineage>
</organism>
<sequence>MPKHFFKLNTISKRLFLSLGILIASIIVVSTLALIFQSKIRSIHAIEQAISGERILIVRLIKTDLDFLRIEIHNNDFFKTRESQLLKERNILAQTVKEQMRTLRNSMIDNDFRIDHEFEIIDSLLTEYNKTFQQLTDRILVRGFKDFGLEGEMRFQAHELEKQQDIISMVNLLMLRRHEKDFMLRKEEHYLVQFNKLANSLIINLTNKNKNTTLLEHYQEAFNSLASIDKEIGYDSSRGLLGLLNKQTTSISAKLDELIKLSNYRTQEIVNNSGVVFLSIGLSTILISLSIVYYTASRLAVPLKKLSGSMNKFILHEGLNEKEFNLDYETDEISRLAQSFITMSRKLRVQFSDIEHKTQLLEKQNEELKKLNEELDRFIYSAAHDLKSPLASLSGLVNLAKIEINTKSHNHYFDMMSASIIKLDSFIKDITDYAKNKRQHLNIQEVDFAKVVEDILQSLDHLPQASRIQSFIRVSGTKFNCDRMRLEIILKNLISNSYRYYAPNKQNNYLFIEANIHDDQVSIEIMDNGIGIGRSHLPRIFDMFYRAVDNAHGSGIGLFLVKETVKMLHGKITVKSSLKNWTRFTITLPNSYENHSIEPETDKIEITEKNIVLEKSILNN</sequence>
<keyword evidence="10" id="KW-0812">Transmembrane</keyword>
<dbReference type="GO" id="GO:0005524">
    <property type="term" value="F:ATP binding"/>
    <property type="evidence" value="ECO:0007669"/>
    <property type="project" value="UniProtKB-KW"/>
</dbReference>
<dbReference type="InterPro" id="IPR050351">
    <property type="entry name" value="BphY/WalK/GraS-like"/>
</dbReference>
<evidence type="ECO:0000256" key="4">
    <source>
        <dbReference type="ARBA" id="ARBA00022679"/>
    </source>
</evidence>
<evidence type="ECO:0000256" key="9">
    <source>
        <dbReference type="SAM" id="Coils"/>
    </source>
</evidence>
<feature type="transmembrane region" description="Helical" evidence="10">
    <location>
        <begin position="15"/>
        <end position="36"/>
    </location>
</feature>
<evidence type="ECO:0000256" key="6">
    <source>
        <dbReference type="ARBA" id="ARBA00022777"/>
    </source>
</evidence>
<dbReference type="SMART" id="SM00388">
    <property type="entry name" value="HisKA"/>
    <property type="match status" value="1"/>
</dbReference>
<name>A0A401UF72_9BACT</name>
<evidence type="ECO:0000256" key="5">
    <source>
        <dbReference type="ARBA" id="ARBA00022741"/>
    </source>
</evidence>
<dbReference type="PANTHER" id="PTHR42878:SF7">
    <property type="entry name" value="SENSOR HISTIDINE KINASE GLRK"/>
    <property type="match status" value="1"/>
</dbReference>
<dbReference type="GO" id="GO:0000156">
    <property type="term" value="F:phosphorelay response regulator activity"/>
    <property type="evidence" value="ECO:0007669"/>
    <property type="project" value="TreeGrafter"/>
</dbReference>
<gene>
    <name evidence="12" type="ORF">SanaruYs_37670</name>
</gene>
<dbReference type="PROSITE" id="PS50109">
    <property type="entry name" value="HIS_KIN"/>
    <property type="match status" value="1"/>
</dbReference>
<keyword evidence="7" id="KW-0067">ATP-binding</keyword>
<dbReference type="EC" id="2.7.13.3" evidence="2"/>
<dbReference type="InterPro" id="IPR003661">
    <property type="entry name" value="HisK_dim/P_dom"/>
</dbReference>
<dbReference type="InterPro" id="IPR003594">
    <property type="entry name" value="HATPase_dom"/>
</dbReference>
<keyword evidence="8" id="KW-0902">Two-component regulatory system</keyword>
<evidence type="ECO:0000256" key="10">
    <source>
        <dbReference type="SAM" id="Phobius"/>
    </source>
</evidence>
<dbReference type="SMART" id="SM00387">
    <property type="entry name" value="HATPase_c"/>
    <property type="match status" value="1"/>
</dbReference>
<dbReference type="PANTHER" id="PTHR42878">
    <property type="entry name" value="TWO-COMPONENT HISTIDINE KINASE"/>
    <property type="match status" value="1"/>
</dbReference>
<dbReference type="Proteomes" id="UP000288227">
    <property type="component" value="Unassembled WGS sequence"/>
</dbReference>
<feature type="domain" description="Histidine kinase" evidence="11">
    <location>
        <begin position="381"/>
        <end position="592"/>
    </location>
</feature>
<dbReference type="Pfam" id="PF02518">
    <property type="entry name" value="HATPase_c"/>
    <property type="match status" value="1"/>
</dbReference>
<keyword evidence="5" id="KW-0547">Nucleotide-binding</keyword>
<keyword evidence="13" id="KW-1185">Reference proteome</keyword>
<dbReference type="Pfam" id="PF00512">
    <property type="entry name" value="HisKA"/>
    <property type="match status" value="1"/>
</dbReference>
<evidence type="ECO:0000256" key="8">
    <source>
        <dbReference type="ARBA" id="ARBA00023012"/>
    </source>
</evidence>
<dbReference type="CDD" id="cd00082">
    <property type="entry name" value="HisKA"/>
    <property type="match status" value="1"/>
</dbReference>
<evidence type="ECO:0000256" key="7">
    <source>
        <dbReference type="ARBA" id="ARBA00022840"/>
    </source>
</evidence>
<dbReference type="InterPro" id="IPR036097">
    <property type="entry name" value="HisK_dim/P_sf"/>
</dbReference>
<dbReference type="PRINTS" id="PR00344">
    <property type="entry name" value="BCTRLSENSOR"/>
</dbReference>
<feature type="coiled-coil region" evidence="9">
    <location>
        <begin position="351"/>
        <end position="381"/>
    </location>
</feature>
<dbReference type="InterPro" id="IPR005467">
    <property type="entry name" value="His_kinase_dom"/>
</dbReference>
<dbReference type="RefSeq" id="WP_127124171.1">
    <property type="nucleotide sequence ID" value="NZ_BHXQ01000008.1"/>
</dbReference>
<evidence type="ECO:0000256" key="1">
    <source>
        <dbReference type="ARBA" id="ARBA00000085"/>
    </source>
</evidence>
<dbReference type="SUPFAM" id="SSF47384">
    <property type="entry name" value="Homodimeric domain of signal transducing histidine kinase"/>
    <property type="match status" value="1"/>
</dbReference>
<dbReference type="OrthoDB" id="9813151at2"/>
<dbReference type="InterPro" id="IPR036890">
    <property type="entry name" value="HATPase_C_sf"/>
</dbReference>
<accession>A0A401UF72</accession>
<dbReference type="Gene3D" id="6.10.340.10">
    <property type="match status" value="1"/>
</dbReference>
<dbReference type="GO" id="GO:0000155">
    <property type="term" value="F:phosphorelay sensor kinase activity"/>
    <property type="evidence" value="ECO:0007669"/>
    <property type="project" value="InterPro"/>
</dbReference>
<keyword evidence="4" id="KW-0808">Transferase</keyword>